<dbReference type="Proteomes" id="UP001227268">
    <property type="component" value="Unassembled WGS sequence"/>
</dbReference>
<gene>
    <name evidence="1" type="ORF">QFC21_000163</name>
</gene>
<name>A0ACC2WBT6_9TREE</name>
<keyword evidence="2" id="KW-1185">Reference proteome</keyword>
<reference evidence="1" key="1">
    <citation type="submission" date="2023-04" db="EMBL/GenBank/DDBJ databases">
        <title>Draft Genome sequencing of Naganishia species isolated from polar environments using Oxford Nanopore Technology.</title>
        <authorList>
            <person name="Leo P."/>
            <person name="Venkateswaran K."/>
        </authorList>
    </citation>
    <scope>NUCLEOTIDE SEQUENCE</scope>
    <source>
        <strain evidence="1">MNA-CCFEE 5423</strain>
    </source>
</reference>
<protein>
    <submittedName>
        <fullName evidence="1">Uncharacterized protein</fullName>
    </submittedName>
</protein>
<proteinExistence type="predicted"/>
<accession>A0ACC2WBT6</accession>
<organism evidence="1 2">
    <name type="scientific">Naganishia friedmannii</name>
    <dbReference type="NCBI Taxonomy" id="89922"/>
    <lineage>
        <taxon>Eukaryota</taxon>
        <taxon>Fungi</taxon>
        <taxon>Dikarya</taxon>
        <taxon>Basidiomycota</taxon>
        <taxon>Agaricomycotina</taxon>
        <taxon>Tremellomycetes</taxon>
        <taxon>Filobasidiales</taxon>
        <taxon>Filobasidiaceae</taxon>
        <taxon>Naganishia</taxon>
    </lineage>
</organism>
<evidence type="ECO:0000313" key="1">
    <source>
        <dbReference type="EMBL" id="KAJ9108843.1"/>
    </source>
</evidence>
<evidence type="ECO:0000313" key="2">
    <source>
        <dbReference type="Proteomes" id="UP001227268"/>
    </source>
</evidence>
<dbReference type="EMBL" id="JASBWT010000001">
    <property type="protein sequence ID" value="KAJ9108843.1"/>
    <property type="molecule type" value="Genomic_DNA"/>
</dbReference>
<sequence length="149" mass="15541">MALTVPVSALDRKRPDDQATAAAVAANQRATGLDAVKSPGELTVFIDNMLADLEARFDEMSQDVITRMNAMGDRIDTIETSIQDIINDVEVHNHAAGTNKTAKANRSGSTNSPLPEGGTNSTGDDSLMHTAPLEGVSDDSSSTISGGKA</sequence>
<comment type="caution">
    <text evidence="1">The sequence shown here is derived from an EMBL/GenBank/DDBJ whole genome shotgun (WGS) entry which is preliminary data.</text>
</comment>